<proteinExistence type="predicted"/>
<dbReference type="EMBL" id="LAZR01018480">
    <property type="protein sequence ID" value="KKL96248.1"/>
    <property type="molecule type" value="Genomic_DNA"/>
</dbReference>
<evidence type="ECO:0000313" key="1">
    <source>
        <dbReference type="EMBL" id="KKL96248.1"/>
    </source>
</evidence>
<feature type="non-terminal residue" evidence="1">
    <location>
        <position position="45"/>
    </location>
</feature>
<gene>
    <name evidence="1" type="ORF">LCGC14_1846300</name>
</gene>
<organism evidence="1">
    <name type="scientific">marine sediment metagenome</name>
    <dbReference type="NCBI Taxonomy" id="412755"/>
    <lineage>
        <taxon>unclassified sequences</taxon>
        <taxon>metagenomes</taxon>
        <taxon>ecological metagenomes</taxon>
    </lineage>
</organism>
<accession>A0A0F9GC40</accession>
<protein>
    <submittedName>
        <fullName evidence="1">Uncharacterized protein</fullName>
    </submittedName>
</protein>
<sequence length="45" mass="5426">MKLIFRIASIKPYLYAQVKNLPESIPKAYINLDREQDFSRWPSWV</sequence>
<dbReference type="AlphaFoldDB" id="A0A0F9GC40"/>
<reference evidence="1" key="1">
    <citation type="journal article" date="2015" name="Nature">
        <title>Complex archaea that bridge the gap between prokaryotes and eukaryotes.</title>
        <authorList>
            <person name="Spang A."/>
            <person name="Saw J.H."/>
            <person name="Jorgensen S.L."/>
            <person name="Zaremba-Niedzwiedzka K."/>
            <person name="Martijn J."/>
            <person name="Lind A.E."/>
            <person name="van Eijk R."/>
            <person name="Schleper C."/>
            <person name="Guy L."/>
            <person name="Ettema T.J."/>
        </authorList>
    </citation>
    <scope>NUCLEOTIDE SEQUENCE</scope>
</reference>
<comment type="caution">
    <text evidence="1">The sequence shown here is derived from an EMBL/GenBank/DDBJ whole genome shotgun (WGS) entry which is preliminary data.</text>
</comment>
<name>A0A0F9GC40_9ZZZZ</name>